<protein>
    <submittedName>
        <fullName evidence="4">Helix-turn-helix domain-containing protein</fullName>
    </submittedName>
</protein>
<dbReference type="Proteomes" id="UP001596353">
    <property type="component" value="Unassembled WGS sequence"/>
</dbReference>
<evidence type="ECO:0000313" key="4">
    <source>
        <dbReference type="EMBL" id="MFC6761450.1"/>
    </source>
</evidence>
<reference evidence="5" key="1">
    <citation type="journal article" date="2019" name="Int. J. Syst. Evol. Microbiol.">
        <title>The Global Catalogue of Microorganisms (GCM) 10K type strain sequencing project: providing services to taxonomists for standard genome sequencing and annotation.</title>
        <authorList>
            <consortium name="The Broad Institute Genomics Platform"/>
            <consortium name="The Broad Institute Genome Sequencing Center for Infectious Disease"/>
            <person name="Wu L."/>
            <person name="Ma J."/>
        </authorList>
    </citation>
    <scope>NUCLEOTIDE SEQUENCE [LARGE SCALE GENOMIC DNA]</scope>
    <source>
        <strain evidence="5">CCUG 66188</strain>
    </source>
</reference>
<dbReference type="InterPro" id="IPR018060">
    <property type="entry name" value="HTH_AraC"/>
</dbReference>
<sequence>MTEIKDSKYMLMLADRVYYHGLLGSRMKNRRFGAVSLYVAPKGSFRLKLGDGQWTREDVTVLPSYQTHQIVSDCGSIINVLIEPDRLCFGEYDALLDKSRDPVRKAALIDRIRAAARRLPFAAPDGDIATQEFDRIVLGRSLAQRRIDPRIQSALDMLEEEGLECQASAAAISDRIGLSSSRFLHLFKEQTSVSFRNFRMWRRARGFLFYANQNSSLTNVALSLGYPDSSHFSHSIRKTYGLQPRSIRIGSQNLRVDSSARVAAAMAY</sequence>
<proteinExistence type="predicted"/>
<comment type="caution">
    <text evidence="4">The sequence shown here is derived from an EMBL/GenBank/DDBJ whole genome shotgun (WGS) entry which is preliminary data.</text>
</comment>
<organism evidence="4 5">
    <name type="scientific">Sulfitobacter porphyrae</name>
    <dbReference type="NCBI Taxonomy" id="1246864"/>
    <lineage>
        <taxon>Bacteria</taxon>
        <taxon>Pseudomonadati</taxon>
        <taxon>Pseudomonadota</taxon>
        <taxon>Alphaproteobacteria</taxon>
        <taxon>Rhodobacterales</taxon>
        <taxon>Roseobacteraceae</taxon>
        <taxon>Sulfitobacter</taxon>
    </lineage>
</organism>
<gene>
    <name evidence="4" type="ORF">ACFQFQ_21570</name>
</gene>
<feature type="domain" description="HTH araC/xylS-type" evidence="3">
    <location>
        <begin position="152"/>
        <end position="250"/>
    </location>
</feature>
<dbReference type="PANTHER" id="PTHR43436">
    <property type="entry name" value="ARAC-FAMILY TRANSCRIPTIONAL REGULATOR"/>
    <property type="match status" value="1"/>
</dbReference>
<dbReference type="SUPFAM" id="SSF46689">
    <property type="entry name" value="Homeodomain-like"/>
    <property type="match status" value="1"/>
</dbReference>
<evidence type="ECO:0000256" key="1">
    <source>
        <dbReference type="ARBA" id="ARBA00023015"/>
    </source>
</evidence>
<dbReference type="Gene3D" id="1.10.10.60">
    <property type="entry name" value="Homeodomain-like"/>
    <property type="match status" value="2"/>
</dbReference>
<keyword evidence="5" id="KW-1185">Reference proteome</keyword>
<keyword evidence="1" id="KW-0805">Transcription regulation</keyword>
<keyword evidence="2" id="KW-0804">Transcription</keyword>
<dbReference type="PROSITE" id="PS01124">
    <property type="entry name" value="HTH_ARAC_FAMILY_2"/>
    <property type="match status" value="1"/>
</dbReference>
<accession>A0ABW2B6S3</accession>
<dbReference type="PANTHER" id="PTHR43436:SF1">
    <property type="entry name" value="TRANSCRIPTIONAL REGULATORY PROTEIN"/>
    <property type="match status" value="1"/>
</dbReference>
<dbReference type="InterPro" id="IPR009057">
    <property type="entry name" value="Homeodomain-like_sf"/>
</dbReference>
<evidence type="ECO:0000256" key="2">
    <source>
        <dbReference type="ARBA" id="ARBA00023163"/>
    </source>
</evidence>
<evidence type="ECO:0000313" key="5">
    <source>
        <dbReference type="Proteomes" id="UP001596353"/>
    </source>
</evidence>
<dbReference type="EMBL" id="JBHSWG010000003">
    <property type="protein sequence ID" value="MFC6761450.1"/>
    <property type="molecule type" value="Genomic_DNA"/>
</dbReference>
<dbReference type="Pfam" id="PF12833">
    <property type="entry name" value="HTH_18"/>
    <property type="match status" value="1"/>
</dbReference>
<name>A0ABW2B6S3_9RHOB</name>
<dbReference type="SMART" id="SM00342">
    <property type="entry name" value="HTH_ARAC"/>
    <property type="match status" value="1"/>
</dbReference>
<evidence type="ECO:0000259" key="3">
    <source>
        <dbReference type="PROSITE" id="PS01124"/>
    </source>
</evidence>